<sequence>MGVFLFGAVRVFHFGTFLPRTIPKWNNCDMIELEYRVNDGGVHIVVSGAYQSDKCNGAILEALS</sequence>
<evidence type="ECO:0000313" key="1">
    <source>
        <dbReference type="EMBL" id="GGF94397.1"/>
    </source>
</evidence>
<proteinExistence type="predicted"/>
<dbReference type="Proteomes" id="UP000644756">
    <property type="component" value="Unassembled WGS sequence"/>
</dbReference>
<organism evidence="1 2">
    <name type="scientific">Paenibacillus abyssi</name>
    <dbReference type="NCBI Taxonomy" id="1340531"/>
    <lineage>
        <taxon>Bacteria</taxon>
        <taxon>Bacillati</taxon>
        <taxon>Bacillota</taxon>
        <taxon>Bacilli</taxon>
        <taxon>Bacillales</taxon>
        <taxon>Paenibacillaceae</taxon>
        <taxon>Paenibacillus</taxon>
    </lineage>
</organism>
<gene>
    <name evidence="1" type="ORF">GCM10010916_09680</name>
</gene>
<dbReference type="EMBL" id="BMGR01000003">
    <property type="protein sequence ID" value="GGF94397.1"/>
    <property type="molecule type" value="Genomic_DNA"/>
</dbReference>
<protein>
    <submittedName>
        <fullName evidence="1">Uncharacterized protein</fullName>
    </submittedName>
</protein>
<reference evidence="1" key="2">
    <citation type="submission" date="2020-09" db="EMBL/GenBank/DDBJ databases">
        <authorList>
            <person name="Sun Q."/>
            <person name="Zhou Y."/>
        </authorList>
    </citation>
    <scope>NUCLEOTIDE SEQUENCE</scope>
    <source>
        <strain evidence="1">CGMCC 1.12987</strain>
    </source>
</reference>
<accession>A0A917CQF9</accession>
<comment type="caution">
    <text evidence="1">The sequence shown here is derived from an EMBL/GenBank/DDBJ whole genome shotgun (WGS) entry which is preliminary data.</text>
</comment>
<evidence type="ECO:0000313" key="2">
    <source>
        <dbReference type="Proteomes" id="UP000644756"/>
    </source>
</evidence>
<name>A0A917CQF9_9BACL</name>
<dbReference type="AlphaFoldDB" id="A0A917CQF9"/>
<reference evidence="1" key="1">
    <citation type="journal article" date="2014" name="Int. J. Syst. Evol. Microbiol.">
        <title>Complete genome sequence of Corynebacterium casei LMG S-19264T (=DSM 44701T), isolated from a smear-ripened cheese.</title>
        <authorList>
            <consortium name="US DOE Joint Genome Institute (JGI-PGF)"/>
            <person name="Walter F."/>
            <person name="Albersmeier A."/>
            <person name="Kalinowski J."/>
            <person name="Ruckert C."/>
        </authorList>
    </citation>
    <scope>NUCLEOTIDE SEQUENCE</scope>
    <source>
        <strain evidence="1">CGMCC 1.12987</strain>
    </source>
</reference>
<keyword evidence="2" id="KW-1185">Reference proteome</keyword>